<dbReference type="Proteomes" id="UP000800035">
    <property type="component" value="Unassembled WGS sequence"/>
</dbReference>
<evidence type="ECO:0000313" key="6">
    <source>
        <dbReference type="Proteomes" id="UP000800035"/>
    </source>
</evidence>
<dbReference type="InterPro" id="IPR050217">
    <property type="entry name" value="Peroxiredoxin"/>
</dbReference>
<feature type="region of interest" description="Disordered" evidence="3">
    <location>
        <begin position="382"/>
        <end position="450"/>
    </location>
</feature>
<feature type="compositionally biased region" description="Low complexity" evidence="3">
    <location>
        <begin position="401"/>
        <end position="424"/>
    </location>
</feature>
<dbReference type="EMBL" id="ML976980">
    <property type="protein sequence ID" value="KAF1961716.1"/>
    <property type="molecule type" value="Genomic_DNA"/>
</dbReference>
<keyword evidence="2" id="KW-0560">Oxidoreductase</keyword>
<dbReference type="GO" id="GO:0033554">
    <property type="term" value="P:cellular response to stress"/>
    <property type="evidence" value="ECO:0007669"/>
    <property type="project" value="TreeGrafter"/>
</dbReference>
<dbReference type="InterPro" id="IPR036249">
    <property type="entry name" value="Thioredoxin-like_sf"/>
</dbReference>
<name>A0A6A5UFM6_9PLEO</name>
<dbReference type="OrthoDB" id="185659at2759"/>
<dbReference type="GO" id="GO:0005829">
    <property type="term" value="C:cytosol"/>
    <property type="evidence" value="ECO:0007669"/>
    <property type="project" value="TreeGrafter"/>
</dbReference>
<feature type="compositionally biased region" description="Pro residues" evidence="3">
    <location>
        <begin position="270"/>
        <end position="286"/>
    </location>
</feature>
<dbReference type="PROSITE" id="PS51352">
    <property type="entry name" value="THIOREDOXIN_2"/>
    <property type="match status" value="1"/>
</dbReference>
<dbReference type="GO" id="GO:0042744">
    <property type="term" value="P:hydrogen peroxide catabolic process"/>
    <property type="evidence" value="ECO:0007669"/>
    <property type="project" value="TreeGrafter"/>
</dbReference>
<dbReference type="AlphaFoldDB" id="A0A6A5UFM6"/>
<dbReference type="PANTHER" id="PTHR10681:SF128">
    <property type="entry name" value="THIOREDOXIN-DEPENDENT PEROXIDE REDUCTASE, MITOCHONDRIAL"/>
    <property type="match status" value="1"/>
</dbReference>
<dbReference type="InterPro" id="IPR013766">
    <property type="entry name" value="Thioredoxin_domain"/>
</dbReference>
<dbReference type="Pfam" id="PF00578">
    <property type="entry name" value="AhpC-TSA"/>
    <property type="match status" value="1"/>
</dbReference>
<evidence type="ECO:0000256" key="2">
    <source>
        <dbReference type="ARBA" id="ARBA00023002"/>
    </source>
</evidence>
<feature type="region of interest" description="Disordered" evidence="3">
    <location>
        <begin position="236"/>
        <end position="319"/>
    </location>
</feature>
<feature type="compositionally biased region" description="Low complexity" evidence="3">
    <location>
        <begin position="240"/>
        <end position="254"/>
    </location>
</feature>
<gene>
    <name evidence="5" type="ORF">CC80DRAFT_589228</name>
</gene>
<dbReference type="CDD" id="cd03015">
    <property type="entry name" value="PRX_Typ2cys"/>
    <property type="match status" value="1"/>
</dbReference>
<protein>
    <submittedName>
        <fullName evidence="5">Thioredoxin-like protein</fullName>
    </submittedName>
</protein>
<dbReference type="PANTHER" id="PTHR10681">
    <property type="entry name" value="THIOREDOXIN PEROXIDASE"/>
    <property type="match status" value="1"/>
</dbReference>
<dbReference type="GO" id="GO:0006979">
    <property type="term" value="P:response to oxidative stress"/>
    <property type="evidence" value="ECO:0007669"/>
    <property type="project" value="TreeGrafter"/>
</dbReference>
<feature type="region of interest" description="Disordered" evidence="3">
    <location>
        <begin position="467"/>
        <end position="487"/>
    </location>
</feature>
<dbReference type="InterPro" id="IPR000866">
    <property type="entry name" value="AhpC/TSA"/>
</dbReference>
<accession>A0A6A5UFM6</accession>
<evidence type="ECO:0000313" key="5">
    <source>
        <dbReference type="EMBL" id="KAF1961716.1"/>
    </source>
</evidence>
<dbReference type="Gene3D" id="3.40.30.10">
    <property type="entry name" value="Glutaredoxin"/>
    <property type="match status" value="1"/>
</dbReference>
<evidence type="ECO:0000256" key="1">
    <source>
        <dbReference type="ARBA" id="ARBA00009796"/>
    </source>
</evidence>
<proteinExistence type="inferred from homology"/>
<feature type="domain" description="Thioredoxin" evidence="4">
    <location>
        <begin position="7"/>
        <end position="180"/>
    </location>
</feature>
<sequence length="515" mass="55470">MSQPGKARIGHRAPDFHCDAVTKGVIEEVSLSTYIDPTSANPPWLIILFISATFSFVCPTEVLAFQNCLEEFKDRNCEVVFVSVDSKHALWHWQNVPRTYGGLGLMGKEGDDGSPCVSLLSDASHRMSRDYGVLIEEEGVCLRCMFILDGDGVVQQITINNLTVGRSVLEALRLLEAFQAVARHGVLCPIDWKPSVDAADSTNSISNTLRDSYEDRLKNLQHEFGDEVVVTDLDDKKANGSASSSSGSKSSTSGSGRGRAEQDQSQTRPQPQPQQQSPPSPSPSPSTAPAETSSSTSVSTVTQYTKLEPEPLPPNPSVKSPRYLSLQLSLVIKFNVFLAFHTLCLRAAEFERHACPDAAVGENRDKRNTYESRRGSHIILEFADPTSSPQGTPSPSPSPFSYPLHPRHSSPTSLSTTSSPGLSGVTERASALQGQGITSSGAGAGGGGQQTRLQATFEAIKKMSAGLGSPRILGTGTGTGTGLRHEGHALARKEPVSFVWGQREERKKRKNGRRA</sequence>
<reference evidence="5" key="1">
    <citation type="journal article" date="2020" name="Stud. Mycol.">
        <title>101 Dothideomycetes genomes: a test case for predicting lifestyles and emergence of pathogens.</title>
        <authorList>
            <person name="Haridas S."/>
            <person name="Albert R."/>
            <person name="Binder M."/>
            <person name="Bloem J."/>
            <person name="Labutti K."/>
            <person name="Salamov A."/>
            <person name="Andreopoulos B."/>
            <person name="Baker S."/>
            <person name="Barry K."/>
            <person name="Bills G."/>
            <person name="Bluhm B."/>
            <person name="Cannon C."/>
            <person name="Castanera R."/>
            <person name="Culley D."/>
            <person name="Daum C."/>
            <person name="Ezra D."/>
            <person name="Gonzalez J."/>
            <person name="Henrissat B."/>
            <person name="Kuo A."/>
            <person name="Liang C."/>
            <person name="Lipzen A."/>
            <person name="Lutzoni F."/>
            <person name="Magnuson J."/>
            <person name="Mondo S."/>
            <person name="Nolan M."/>
            <person name="Ohm R."/>
            <person name="Pangilinan J."/>
            <person name="Park H.-J."/>
            <person name="Ramirez L."/>
            <person name="Alfaro M."/>
            <person name="Sun H."/>
            <person name="Tritt A."/>
            <person name="Yoshinaga Y."/>
            <person name="Zwiers L.-H."/>
            <person name="Turgeon B."/>
            <person name="Goodwin S."/>
            <person name="Spatafora J."/>
            <person name="Crous P."/>
            <person name="Grigoriev I."/>
        </authorList>
    </citation>
    <scope>NUCLEOTIDE SEQUENCE</scope>
    <source>
        <strain evidence="5">CBS 675.92</strain>
    </source>
</reference>
<evidence type="ECO:0000256" key="3">
    <source>
        <dbReference type="SAM" id="MobiDB-lite"/>
    </source>
</evidence>
<dbReference type="SUPFAM" id="SSF52833">
    <property type="entry name" value="Thioredoxin-like"/>
    <property type="match status" value="1"/>
</dbReference>
<dbReference type="GO" id="GO:0008379">
    <property type="term" value="F:thioredoxin peroxidase activity"/>
    <property type="evidence" value="ECO:0007669"/>
    <property type="project" value="TreeGrafter"/>
</dbReference>
<evidence type="ECO:0000259" key="4">
    <source>
        <dbReference type="PROSITE" id="PS51352"/>
    </source>
</evidence>
<keyword evidence="6" id="KW-1185">Reference proteome</keyword>
<comment type="similarity">
    <text evidence="1">Belongs to the peroxiredoxin family. AhpC/Prx1 subfamily.</text>
</comment>
<dbReference type="GO" id="GO:0045454">
    <property type="term" value="P:cell redox homeostasis"/>
    <property type="evidence" value="ECO:0007669"/>
    <property type="project" value="TreeGrafter"/>
</dbReference>
<feature type="compositionally biased region" description="Low complexity" evidence="3">
    <location>
        <begin position="287"/>
        <end position="303"/>
    </location>
</feature>
<organism evidence="5 6">
    <name type="scientific">Byssothecium circinans</name>
    <dbReference type="NCBI Taxonomy" id="147558"/>
    <lineage>
        <taxon>Eukaryota</taxon>
        <taxon>Fungi</taxon>
        <taxon>Dikarya</taxon>
        <taxon>Ascomycota</taxon>
        <taxon>Pezizomycotina</taxon>
        <taxon>Dothideomycetes</taxon>
        <taxon>Pleosporomycetidae</taxon>
        <taxon>Pleosporales</taxon>
        <taxon>Massarineae</taxon>
        <taxon>Massarinaceae</taxon>
        <taxon>Byssothecium</taxon>
    </lineage>
</organism>